<evidence type="ECO:0000313" key="9">
    <source>
        <dbReference type="EMBL" id="AYN22301.1"/>
    </source>
</evidence>
<keyword evidence="5" id="KW-0378">Hydrolase</keyword>
<dbReference type="CDD" id="cd18740">
    <property type="entry name" value="PIN_VapC4-5_FitB-like"/>
    <property type="match status" value="1"/>
</dbReference>
<dbReference type="Gene3D" id="3.40.50.1010">
    <property type="entry name" value="5'-nuclease"/>
    <property type="match status" value="1"/>
</dbReference>
<dbReference type="PANTHER" id="PTHR33653:SF1">
    <property type="entry name" value="RIBONUCLEASE VAPC2"/>
    <property type="match status" value="1"/>
</dbReference>
<dbReference type="PANTHER" id="PTHR33653">
    <property type="entry name" value="RIBONUCLEASE VAPC2"/>
    <property type="match status" value="1"/>
</dbReference>
<proteinExistence type="inferred from homology"/>
<name>A0A3G2HZM7_9BURK</name>
<evidence type="ECO:0000256" key="5">
    <source>
        <dbReference type="ARBA" id="ARBA00022801"/>
    </source>
</evidence>
<evidence type="ECO:0000256" key="4">
    <source>
        <dbReference type="ARBA" id="ARBA00022723"/>
    </source>
</evidence>
<accession>A0A3G2HZM7</accession>
<dbReference type="EMBL" id="CP032153">
    <property type="protein sequence ID" value="AYN22301.1"/>
    <property type="molecule type" value="Genomic_DNA"/>
</dbReference>
<comment type="cofactor">
    <cofactor evidence="1">
        <name>Mg(2+)</name>
        <dbReference type="ChEBI" id="CHEBI:18420"/>
    </cofactor>
</comment>
<evidence type="ECO:0000256" key="7">
    <source>
        <dbReference type="ARBA" id="ARBA00038093"/>
    </source>
</evidence>
<organism evidence="9 10">
    <name type="scientific">Alcaligenes aquatilis</name>
    <dbReference type="NCBI Taxonomy" id="323284"/>
    <lineage>
        <taxon>Bacteria</taxon>
        <taxon>Pseudomonadati</taxon>
        <taxon>Pseudomonadota</taxon>
        <taxon>Betaproteobacteria</taxon>
        <taxon>Burkholderiales</taxon>
        <taxon>Alcaligenaceae</taxon>
        <taxon>Alcaligenes</taxon>
    </lineage>
</organism>
<dbReference type="OrthoDB" id="9796690at2"/>
<keyword evidence="2" id="KW-1277">Toxin-antitoxin system</keyword>
<dbReference type="InterPro" id="IPR050556">
    <property type="entry name" value="Type_II_TA_system_RNase"/>
</dbReference>
<dbReference type="Proteomes" id="UP000268070">
    <property type="component" value="Chromosome"/>
</dbReference>
<evidence type="ECO:0000259" key="8">
    <source>
        <dbReference type="Pfam" id="PF01850"/>
    </source>
</evidence>
<keyword evidence="6" id="KW-0460">Magnesium</keyword>
<dbReference type="GO" id="GO:0046872">
    <property type="term" value="F:metal ion binding"/>
    <property type="evidence" value="ECO:0007669"/>
    <property type="project" value="UniProtKB-KW"/>
</dbReference>
<feature type="domain" description="PIN" evidence="8">
    <location>
        <begin position="6"/>
        <end position="121"/>
    </location>
</feature>
<protein>
    <submittedName>
        <fullName evidence="9">Type II toxin-antitoxin system VapC family toxin</fullName>
    </submittedName>
</protein>
<evidence type="ECO:0000256" key="1">
    <source>
        <dbReference type="ARBA" id="ARBA00001946"/>
    </source>
</evidence>
<dbReference type="InterPro" id="IPR029060">
    <property type="entry name" value="PIN-like_dom_sf"/>
</dbReference>
<dbReference type="GO" id="GO:0004518">
    <property type="term" value="F:nuclease activity"/>
    <property type="evidence" value="ECO:0007669"/>
    <property type="project" value="UniProtKB-KW"/>
</dbReference>
<sequence>MGRMIYMLDTNAVSNAAMNRGKVRETMLGHSPSNIFVSNIVLAELMYGFAKKSRPTLQATTEALLSTMTVLDWDDSVSDVYPAFRVGIEAKGRSLSYMDMMIAAHAHSIGAILVSSDAGMHNALADNVVDWY</sequence>
<keyword evidence="3" id="KW-0540">Nuclease</keyword>
<keyword evidence="4" id="KW-0479">Metal-binding</keyword>
<evidence type="ECO:0000256" key="3">
    <source>
        <dbReference type="ARBA" id="ARBA00022722"/>
    </source>
</evidence>
<dbReference type="Pfam" id="PF01850">
    <property type="entry name" value="PIN"/>
    <property type="match status" value="1"/>
</dbReference>
<dbReference type="GO" id="GO:0016787">
    <property type="term" value="F:hydrolase activity"/>
    <property type="evidence" value="ECO:0007669"/>
    <property type="project" value="UniProtKB-KW"/>
</dbReference>
<dbReference type="InterPro" id="IPR002716">
    <property type="entry name" value="PIN_dom"/>
</dbReference>
<dbReference type="KEGG" id="aaqu:D3M96_18170"/>
<dbReference type="AlphaFoldDB" id="A0A3G2HZM7"/>
<evidence type="ECO:0000256" key="6">
    <source>
        <dbReference type="ARBA" id="ARBA00022842"/>
    </source>
</evidence>
<comment type="similarity">
    <text evidence="7">Belongs to the PINc/VapC protein family.</text>
</comment>
<evidence type="ECO:0000256" key="2">
    <source>
        <dbReference type="ARBA" id="ARBA00022649"/>
    </source>
</evidence>
<dbReference type="SUPFAM" id="SSF88723">
    <property type="entry name" value="PIN domain-like"/>
    <property type="match status" value="1"/>
</dbReference>
<evidence type="ECO:0000313" key="10">
    <source>
        <dbReference type="Proteomes" id="UP000268070"/>
    </source>
</evidence>
<reference evidence="9 10" key="1">
    <citation type="submission" date="2018-09" db="EMBL/GenBank/DDBJ databases">
        <title>Complete genome sequence of the hydrocarbonoclastic bacterium Alcaligenes aquatilis QD168, isolated from a crude-oil polluted marine sediment of Central Chile.</title>
        <authorList>
            <person name="Duran R.E."/>
            <person name="Barra B."/>
            <person name="Salva-Serra F."/>
            <person name="Mendez V."/>
            <person name="Moore E.R.B."/>
            <person name="Seeger M."/>
        </authorList>
    </citation>
    <scope>NUCLEOTIDE SEQUENCE [LARGE SCALE GENOMIC DNA]</scope>
    <source>
        <strain evidence="9 10">QD168</strain>
    </source>
</reference>
<gene>
    <name evidence="9" type="ORF">D3M96_18170</name>
</gene>